<comment type="caution">
    <text evidence="1">The sequence shown here is derived from an EMBL/GenBank/DDBJ whole genome shotgun (WGS) entry which is preliminary data.</text>
</comment>
<organism evidence="1 2">
    <name type="scientific">Candidatus Methanogaster sp</name>
    <dbReference type="NCBI Taxonomy" id="3386292"/>
    <lineage>
        <taxon>Archaea</taxon>
        <taxon>Methanobacteriati</taxon>
        <taxon>Methanobacteriota</taxon>
        <taxon>Stenosarchaea group</taxon>
        <taxon>Methanomicrobia</taxon>
        <taxon>Methanosarcinales</taxon>
        <taxon>ANME-2 cluster</taxon>
        <taxon>Candidatus Methanogasteraceae</taxon>
        <taxon>Candidatus Methanogaster</taxon>
    </lineage>
</organism>
<dbReference type="Proteomes" id="UP000248329">
    <property type="component" value="Unassembled WGS sequence"/>
</dbReference>
<evidence type="ECO:0000313" key="2">
    <source>
        <dbReference type="Proteomes" id="UP000248329"/>
    </source>
</evidence>
<reference evidence="1" key="1">
    <citation type="submission" date="2018-01" db="EMBL/GenBank/DDBJ databases">
        <authorList>
            <person name="Krukenberg V."/>
        </authorList>
    </citation>
    <scope>NUCLEOTIDE SEQUENCE</scope>
    <source>
        <strain evidence="1">E20ANME2</strain>
    </source>
</reference>
<gene>
    <name evidence="1" type="ORF">C4B59_17365</name>
</gene>
<sequence>MTIWRNYNYNHTHCILNGIILYYQEMSVCMRQANFDRLFFGSLLGGCGGRKVWISLDFSAVPAQV</sequence>
<dbReference type="EMBL" id="PQXF01000123">
    <property type="protein sequence ID" value="PXF55677.1"/>
    <property type="molecule type" value="Genomic_DNA"/>
</dbReference>
<evidence type="ECO:0000313" key="1">
    <source>
        <dbReference type="EMBL" id="PXF55677.1"/>
    </source>
</evidence>
<protein>
    <submittedName>
        <fullName evidence="1">Uncharacterized protein</fullName>
    </submittedName>
</protein>
<name>A0AC61KXX6_9EURY</name>
<accession>A0AC61KXX6</accession>
<proteinExistence type="predicted"/>